<organism evidence="2 3">
    <name type="scientific">Sclerotinia sclerotiorum (strain ATCC 18683 / 1980 / Ss-1)</name>
    <name type="common">White mold</name>
    <name type="synonym">Whetzelinia sclerotiorum</name>
    <dbReference type="NCBI Taxonomy" id="665079"/>
    <lineage>
        <taxon>Eukaryota</taxon>
        <taxon>Fungi</taxon>
        <taxon>Dikarya</taxon>
        <taxon>Ascomycota</taxon>
        <taxon>Pezizomycotina</taxon>
        <taxon>Leotiomycetes</taxon>
        <taxon>Helotiales</taxon>
        <taxon>Sclerotiniaceae</taxon>
        <taxon>Sclerotinia</taxon>
    </lineage>
</organism>
<name>A7EBS1_SCLS1</name>
<reference evidence="3" key="1">
    <citation type="journal article" date="2011" name="PLoS Genet.">
        <title>Genomic analysis of the necrotrophic fungal pathogens Sclerotinia sclerotiorum and Botrytis cinerea.</title>
        <authorList>
            <person name="Amselem J."/>
            <person name="Cuomo C.A."/>
            <person name="van Kan J.A."/>
            <person name="Viaud M."/>
            <person name="Benito E.P."/>
            <person name="Couloux A."/>
            <person name="Coutinho P.M."/>
            <person name="de Vries R.P."/>
            <person name="Dyer P.S."/>
            <person name="Fillinger S."/>
            <person name="Fournier E."/>
            <person name="Gout L."/>
            <person name="Hahn M."/>
            <person name="Kohn L."/>
            <person name="Lapalu N."/>
            <person name="Plummer K.M."/>
            <person name="Pradier J.M."/>
            <person name="Quevillon E."/>
            <person name="Sharon A."/>
            <person name="Simon A."/>
            <person name="ten Have A."/>
            <person name="Tudzynski B."/>
            <person name="Tudzynski P."/>
            <person name="Wincker P."/>
            <person name="Andrew M."/>
            <person name="Anthouard V."/>
            <person name="Beever R.E."/>
            <person name="Beffa R."/>
            <person name="Benoit I."/>
            <person name="Bouzid O."/>
            <person name="Brault B."/>
            <person name="Chen Z."/>
            <person name="Choquer M."/>
            <person name="Collemare J."/>
            <person name="Cotton P."/>
            <person name="Danchin E.G."/>
            <person name="Da Silva C."/>
            <person name="Gautier A."/>
            <person name="Giraud C."/>
            <person name="Giraud T."/>
            <person name="Gonzalez C."/>
            <person name="Grossetete S."/>
            <person name="Guldener U."/>
            <person name="Henrissat B."/>
            <person name="Howlett B.J."/>
            <person name="Kodira C."/>
            <person name="Kretschmer M."/>
            <person name="Lappartient A."/>
            <person name="Leroch M."/>
            <person name="Levis C."/>
            <person name="Mauceli E."/>
            <person name="Neuveglise C."/>
            <person name="Oeser B."/>
            <person name="Pearson M."/>
            <person name="Poulain J."/>
            <person name="Poussereau N."/>
            <person name="Quesneville H."/>
            <person name="Rascle C."/>
            <person name="Schumacher J."/>
            <person name="Segurens B."/>
            <person name="Sexton A."/>
            <person name="Silva E."/>
            <person name="Sirven C."/>
            <person name="Soanes D.M."/>
            <person name="Talbot N.J."/>
            <person name="Templeton M."/>
            <person name="Yandava C."/>
            <person name="Yarden O."/>
            <person name="Zeng Q."/>
            <person name="Rollins J.A."/>
            <person name="Lebrun M.H."/>
            <person name="Dickman M."/>
        </authorList>
    </citation>
    <scope>NUCLEOTIDE SEQUENCE [LARGE SCALE GENOMIC DNA]</scope>
    <source>
        <strain evidence="3">ATCC 18683 / 1980 / Ss-1</strain>
    </source>
</reference>
<dbReference type="InParanoid" id="A7EBS1"/>
<keyword evidence="3" id="KW-1185">Reference proteome</keyword>
<feature type="region of interest" description="Disordered" evidence="1">
    <location>
        <begin position="28"/>
        <end position="49"/>
    </location>
</feature>
<dbReference type="KEGG" id="ssl:SS1G_02757"/>
<dbReference type="RefSeq" id="XP_001596537.1">
    <property type="nucleotide sequence ID" value="XM_001596487.1"/>
</dbReference>
<evidence type="ECO:0000256" key="1">
    <source>
        <dbReference type="SAM" id="MobiDB-lite"/>
    </source>
</evidence>
<gene>
    <name evidence="2" type="ORF">SS1G_02757</name>
</gene>
<dbReference type="Proteomes" id="UP000001312">
    <property type="component" value="Unassembled WGS sequence"/>
</dbReference>
<dbReference type="GeneID" id="5492820"/>
<dbReference type="EMBL" id="CH476623">
    <property type="protein sequence ID" value="EDN99899.1"/>
    <property type="molecule type" value="Genomic_DNA"/>
</dbReference>
<evidence type="ECO:0000313" key="3">
    <source>
        <dbReference type="Proteomes" id="UP000001312"/>
    </source>
</evidence>
<protein>
    <submittedName>
        <fullName evidence="2">Uncharacterized protein</fullName>
    </submittedName>
</protein>
<dbReference type="AlphaFoldDB" id="A7EBS1"/>
<proteinExistence type="predicted"/>
<sequence length="49" mass="5259">MAIYGQHGDPSITFSALLGDDFSVRRGSKKGQALKPPGIMHIPEIHGVQ</sequence>
<evidence type="ECO:0000313" key="2">
    <source>
        <dbReference type="EMBL" id="EDN99899.1"/>
    </source>
</evidence>
<accession>A7EBS1</accession>
<dbReference type="HOGENOM" id="CLU_3143893_0_0_1"/>